<dbReference type="Proteomes" id="UP000074382">
    <property type="component" value="Unassembled WGS sequence"/>
</dbReference>
<dbReference type="AlphaFoldDB" id="A0A147KDZ3"/>
<evidence type="ECO:0000256" key="3">
    <source>
        <dbReference type="ARBA" id="ARBA00012663"/>
    </source>
</evidence>
<sequence>MSLRRLPVLAGAAALLLTTACGGGGGSRPGERPAQTLSSTDPEAAAAELLAEMSLEEKVGQLFVPVLTGTTAEENADVIERYHPGGFIYFPENLESPEQVAAMSNGLQELAADSGAGVPLFLGVDEEQGLVSRLPFGARFPDAMAVGATRDPEAASGLAAATAEQLAAVGINLDYAPVADVNVNPDNPVIGIRSFGADPELVGEMAAAETAAFQEGGVVAVAKHFPGHGDTDVDSHTGLPVIDKSREEWERVDLPPFRRLVEAGVDMIMTAHVLMPQLDGSQEPATLSPELIDGVLRGELGYDGVVTTDALNMEGVRQTHDDGEVAVRAVLAGADQLLMPPDLDLAYSAVLEAVQEGRISEQRLDESVLRVLKLKLRRGLFDASPADAETAAGVAGNTAHHEAAQRVADASVTLLRNNGGVLPLREGTSVRVLGAGAEEIGAALADLGVTVADSVSGADVVVVGTDGARGDAEQRDLVAQAVTSGSPVVVVAQGTPYDLGVLPDVDAYLAVYSSMEVSRTAAARAIVGEVSPSGRLPVDIPGTDLVFGDGLGY</sequence>
<evidence type="ECO:0000256" key="5">
    <source>
        <dbReference type="ARBA" id="ARBA00023295"/>
    </source>
</evidence>
<dbReference type="OrthoDB" id="9805821at2"/>
<dbReference type="PATRIC" id="fig|665004.4.peg.3702"/>
<evidence type="ECO:0000313" key="10">
    <source>
        <dbReference type="Proteomes" id="UP000074382"/>
    </source>
</evidence>
<evidence type="ECO:0000256" key="2">
    <source>
        <dbReference type="ARBA" id="ARBA00005336"/>
    </source>
</evidence>
<evidence type="ECO:0000313" key="9">
    <source>
        <dbReference type="EMBL" id="KUP95505.1"/>
    </source>
</evidence>
<dbReference type="InterPro" id="IPR002772">
    <property type="entry name" value="Glyco_hydro_3_C"/>
</dbReference>
<keyword evidence="10" id="KW-1185">Reference proteome</keyword>
<feature type="chain" id="PRO_5007549804" description="beta-N-acetylhexosaminidase" evidence="6">
    <location>
        <begin position="23"/>
        <end position="553"/>
    </location>
</feature>
<protein>
    <recommendedName>
        <fullName evidence="3">beta-N-acetylhexosaminidase</fullName>
        <ecNumber evidence="3">3.2.1.52</ecNumber>
    </recommendedName>
</protein>
<dbReference type="Gene3D" id="3.20.20.300">
    <property type="entry name" value="Glycoside hydrolase, family 3, N-terminal domain"/>
    <property type="match status" value="1"/>
</dbReference>
<dbReference type="SUPFAM" id="SSF51445">
    <property type="entry name" value="(Trans)glycosidases"/>
    <property type="match status" value="1"/>
</dbReference>
<evidence type="ECO:0000256" key="1">
    <source>
        <dbReference type="ARBA" id="ARBA00001231"/>
    </source>
</evidence>
<feature type="domain" description="Glycoside hydrolase family 3 C-terminal" evidence="8">
    <location>
        <begin position="412"/>
        <end position="543"/>
    </location>
</feature>
<dbReference type="FunFam" id="3.20.20.300:FF:000014">
    <property type="entry name" value="Beta-hexosaminidase, lipoprotein"/>
    <property type="match status" value="1"/>
</dbReference>
<accession>A0A147KDZ3</accession>
<dbReference type="InterPro" id="IPR001764">
    <property type="entry name" value="Glyco_hydro_3_N"/>
</dbReference>
<dbReference type="PANTHER" id="PTHR30480:SF13">
    <property type="entry name" value="BETA-HEXOSAMINIDASE"/>
    <property type="match status" value="1"/>
</dbReference>
<dbReference type="InterPro" id="IPR036962">
    <property type="entry name" value="Glyco_hydro_3_N_sf"/>
</dbReference>
<reference evidence="10" key="1">
    <citation type="journal article" date="2017" name="Acta Aliment.">
        <title>Plant polysaccharide degrading enzyme system of Thermpbifida cellulosilytica TB100 revealed by de novo genome project data.</title>
        <authorList>
            <person name="Toth A."/>
            <person name="Baka E."/>
            <person name="Luzics S."/>
            <person name="Bata-Vidacs I."/>
            <person name="Nagy I."/>
            <person name="Balint B."/>
            <person name="Herceg R."/>
            <person name="Olasz F."/>
            <person name="Wilk T."/>
            <person name="Nagy T."/>
            <person name="Kriszt B."/>
            <person name="Nagy I."/>
            <person name="Kukolya J."/>
        </authorList>
    </citation>
    <scope>NUCLEOTIDE SEQUENCE [LARGE SCALE GENOMIC DNA]</scope>
    <source>
        <strain evidence="10">TB100</strain>
    </source>
</reference>
<comment type="catalytic activity">
    <reaction evidence="1">
        <text>Hydrolysis of terminal non-reducing N-acetyl-D-hexosamine residues in N-acetyl-beta-D-hexosaminides.</text>
        <dbReference type="EC" id="3.2.1.52"/>
    </reaction>
</comment>
<keyword evidence="4 9" id="KW-0378">Hydrolase</keyword>
<dbReference type="InterPro" id="IPR017853">
    <property type="entry name" value="GH"/>
</dbReference>
<dbReference type="InterPro" id="IPR050226">
    <property type="entry name" value="NagZ_Beta-hexosaminidase"/>
</dbReference>
<dbReference type="PROSITE" id="PS51257">
    <property type="entry name" value="PROKAR_LIPOPROTEIN"/>
    <property type="match status" value="1"/>
</dbReference>
<gene>
    <name evidence="9" type="ORF">AC529_17140</name>
</gene>
<name>A0A147KDZ3_THECS</name>
<dbReference type="PRINTS" id="PR00133">
    <property type="entry name" value="GLHYDRLASE3"/>
</dbReference>
<feature type="domain" description="Glycoside hydrolase family 3 N-terminal" evidence="7">
    <location>
        <begin position="55"/>
        <end position="374"/>
    </location>
</feature>
<dbReference type="InterPro" id="IPR036881">
    <property type="entry name" value="Glyco_hydro_3_C_sf"/>
</dbReference>
<dbReference type="EMBL" id="LGEM01000122">
    <property type="protein sequence ID" value="KUP95505.1"/>
    <property type="molecule type" value="Genomic_DNA"/>
</dbReference>
<dbReference type="GO" id="GO:0005975">
    <property type="term" value="P:carbohydrate metabolic process"/>
    <property type="evidence" value="ECO:0007669"/>
    <property type="project" value="InterPro"/>
</dbReference>
<keyword evidence="5" id="KW-0326">Glycosidase</keyword>
<dbReference type="Pfam" id="PF01915">
    <property type="entry name" value="Glyco_hydro_3_C"/>
    <property type="match status" value="1"/>
</dbReference>
<evidence type="ECO:0000259" key="8">
    <source>
        <dbReference type="Pfam" id="PF01915"/>
    </source>
</evidence>
<evidence type="ECO:0000256" key="4">
    <source>
        <dbReference type="ARBA" id="ARBA00022801"/>
    </source>
</evidence>
<organism evidence="9 10">
    <name type="scientific">Thermobifida cellulosilytica TB100</name>
    <dbReference type="NCBI Taxonomy" id="665004"/>
    <lineage>
        <taxon>Bacteria</taxon>
        <taxon>Bacillati</taxon>
        <taxon>Actinomycetota</taxon>
        <taxon>Actinomycetes</taxon>
        <taxon>Streptosporangiales</taxon>
        <taxon>Nocardiopsidaceae</taxon>
        <taxon>Thermobifida</taxon>
    </lineage>
</organism>
<evidence type="ECO:0000256" key="6">
    <source>
        <dbReference type="SAM" id="SignalP"/>
    </source>
</evidence>
<dbReference type="PANTHER" id="PTHR30480">
    <property type="entry name" value="BETA-HEXOSAMINIDASE-RELATED"/>
    <property type="match status" value="1"/>
</dbReference>
<comment type="caution">
    <text evidence="9">The sequence shown here is derived from an EMBL/GenBank/DDBJ whole genome shotgun (WGS) entry which is preliminary data.</text>
</comment>
<dbReference type="SUPFAM" id="SSF52279">
    <property type="entry name" value="Beta-D-glucan exohydrolase, C-terminal domain"/>
    <property type="match status" value="1"/>
</dbReference>
<proteinExistence type="inferred from homology"/>
<dbReference type="STRING" id="665004.AC529_17140"/>
<feature type="signal peptide" evidence="6">
    <location>
        <begin position="1"/>
        <end position="22"/>
    </location>
</feature>
<comment type="similarity">
    <text evidence="2">Belongs to the glycosyl hydrolase 3 family.</text>
</comment>
<dbReference type="EC" id="3.2.1.52" evidence="3"/>
<dbReference type="Gene3D" id="3.40.50.1700">
    <property type="entry name" value="Glycoside hydrolase family 3 C-terminal domain"/>
    <property type="match status" value="1"/>
</dbReference>
<dbReference type="RefSeq" id="WP_068758342.1">
    <property type="nucleotide sequence ID" value="NZ_KQ950186.1"/>
</dbReference>
<dbReference type="GO" id="GO:0009254">
    <property type="term" value="P:peptidoglycan turnover"/>
    <property type="evidence" value="ECO:0007669"/>
    <property type="project" value="TreeGrafter"/>
</dbReference>
<evidence type="ECO:0000259" key="7">
    <source>
        <dbReference type="Pfam" id="PF00933"/>
    </source>
</evidence>
<dbReference type="Pfam" id="PF00933">
    <property type="entry name" value="Glyco_hydro_3"/>
    <property type="match status" value="1"/>
</dbReference>
<keyword evidence="6" id="KW-0732">Signal</keyword>
<dbReference type="GO" id="GO:0004563">
    <property type="term" value="F:beta-N-acetylhexosaminidase activity"/>
    <property type="evidence" value="ECO:0007669"/>
    <property type="project" value="UniProtKB-EC"/>
</dbReference>